<proteinExistence type="predicted"/>
<dbReference type="InterPro" id="IPR018638">
    <property type="entry name" value="DUF2061_membrane"/>
</dbReference>
<keyword evidence="4" id="KW-1185">Reference proteome</keyword>
<reference evidence="4" key="1">
    <citation type="submission" date="2017-09" db="EMBL/GenBank/DDBJ databases">
        <authorList>
            <person name="Varghese N."/>
            <person name="Submissions S."/>
        </authorList>
    </citation>
    <scope>NUCLEOTIDE SEQUENCE [LARGE SCALE GENOMIC DNA]</scope>
    <source>
        <strain evidence="4">CGMCC 1.12641</strain>
    </source>
</reference>
<keyword evidence="1" id="KW-0472">Membrane</keyword>
<protein>
    <submittedName>
        <fullName evidence="3">Uncharacterized membrane protein</fullName>
    </submittedName>
</protein>
<keyword evidence="1" id="KW-0812">Transmembrane</keyword>
<keyword evidence="1" id="KW-1133">Transmembrane helix</keyword>
<evidence type="ECO:0000256" key="1">
    <source>
        <dbReference type="SAM" id="Phobius"/>
    </source>
</evidence>
<dbReference type="Pfam" id="PF09834">
    <property type="entry name" value="DUF2061"/>
    <property type="match status" value="2"/>
</dbReference>
<name>A0A285X4V1_9FLAO</name>
<accession>A0A285X4V1</accession>
<sequence length="155" mass="17896">MKDSSHKRHIAKAVTWRIVGTIDTILLSWFISGDAFIGLKIGFAEVITKMVFYYLHERMWFKVKLGLKKNGDDSKKRHLAKTVSWRVVGTLDTMLLAWIITGNPVTGLQIGFAEVVTKMILYYLHERTWYKIDFGLPNRREKDKEVAEVTEGYGT</sequence>
<evidence type="ECO:0000313" key="4">
    <source>
        <dbReference type="Proteomes" id="UP000219193"/>
    </source>
</evidence>
<dbReference type="EMBL" id="OCMF01000002">
    <property type="protein sequence ID" value="SOC80342.1"/>
    <property type="molecule type" value="Genomic_DNA"/>
</dbReference>
<feature type="transmembrane region" description="Helical" evidence="1">
    <location>
        <begin position="37"/>
        <end position="55"/>
    </location>
</feature>
<feature type="transmembrane region" description="Helical" evidence="1">
    <location>
        <begin position="14"/>
        <end position="31"/>
    </location>
</feature>
<dbReference type="OrthoDB" id="197461at2"/>
<dbReference type="RefSeq" id="WP_097056123.1">
    <property type="nucleotide sequence ID" value="NZ_OCMF01000002.1"/>
</dbReference>
<feature type="domain" description="DUF2061" evidence="2">
    <location>
        <begin position="79"/>
        <end position="129"/>
    </location>
</feature>
<evidence type="ECO:0000259" key="2">
    <source>
        <dbReference type="Pfam" id="PF09834"/>
    </source>
</evidence>
<evidence type="ECO:0000313" key="3">
    <source>
        <dbReference type="EMBL" id="SOC80342.1"/>
    </source>
</evidence>
<gene>
    <name evidence="3" type="ORF">SAMN06296241_1890</name>
</gene>
<feature type="domain" description="DUF2061" evidence="2">
    <location>
        <begin position="10"/>
        <end position="60"/>
    </location>
</feature>
<dbReference type="Proteomes" id="UP000219193">
    <property type="component" value="Unassembled WGS sequence"/>
</dbReference>
<organism evidence="3 4">
    <name type="scientific">Salinimicrobium sediminis</name>
    <dbReference type="NCBI Taxonomy" id="1343891"/>
    <lineage>
        <taxon>Bacteria</taxon>
        <taxon>Pseudomonadati</taxon>
        <taxon>Bacteroidota</taxon>
        <taxon>Flavobacteriia</taxon>
        <taxon>Flavobacteriales</taxon>
        <taxon>Flavobacteriaceae</taxon>
        <taxon>Salinimicrobium</taxon>
    </lineage>
</organism>
<dbReference type="AlphaFoldDB" id="A0A285X4V1"/>